<name>A0AAT9JMQ1_SYNEL</name>
<feature type="transmembrane region" description="Helical" evidence="1">
    <location>
        <begin position="12"/>
        <end position="41"/>
    </location>
</feature>
<evidence type="ECO:0008006" key="3">
    <source>
        <dbReference type="Google" id="ProtNLM"/>
    </source>
</evidence>
<dbReference type="InterPro" id="IPR036388">
    <property type="entry name" value="WH-like_DNA-bd_sf"/>
</dbReference>
<evidence type="ECO:0000313" key="2">
    <source>
        <dbReference type="EMBL" id="QFZ91201.2"/>
    </source>
</evidence>
<sequence>MNLKMKLVDKIVILSLAVLLILSIIGILLQFPNFLGLVIVLIWPTFVIWPDNLFLWLIFFGWIAIAIFGVVNGFPNSWGVYLVISWVLWIFSVWTFDYTGYLSKNNKIIYAITSCVSFETIFVAFQRMAKILDISISIPIFYAQKLYKKIRETFLSFTENLKNNKSKISKQDTSKKSSEFSQSTIELLVFNLLKSQGKMSLSEISSSLDIDAENLKIILESMAQESLVSVEESAEKETAYLVD</sequence>
<gene>
    <name evidence="2" type="ORF">EKO22_01310</name>
</gene>
<feature type="transmembrane region" description="Helical" evidence="1">
    <location>
        <begin position="53"/>
        <end position="71"/>
    </location>
</feature>
<evidence type="ECO:0000256" key="1">
    <source>
        <dbReference type="SAM" id="Phobius"/>
    </source>
</evidence>
<reference evidence="2" key="1">
    <citation type="submission" date="2024-01" db="EMBL/GenBank/DDBJ databases">
        <title>Synechococcus elongatus PCC 11802, a close yet different native of Synechococcus elongatus PCC 11801.</title>
        <authorList>
            <person name="Jaiswal D."/>
            <person name="Sengupta A."/>
            <person name="Sengupta S."/>
            <person name="Pakrasi H.B."/>
            <person name="Wangikar P."/>
        </authorList>
    </citation>
    <scope>NUCLEOTIDE SEQUENCE</scope>
    <source>
        <strain evidence="2">PCC 11802</strain>
    </source>
</reference>
<dbReference type="EMBL" id="CP034671">
    <property type="protein sequence ID" value="QFZ91201.2"/>
    <property type="molecule type" value="Genomic_DNA"/>
</dbReference>
<dbReference type="Gene3D" id="1.10.10.10">
    <property type="entry name" value="Winged helix-like DNA-binding domain superfamily/Winged helix DNA-binding domain"/>
    <property type="match status" value="1"/>
</dbReference>
<keyword evidence="1" id="KW-0472">Membrane</keyword>
<proteinExistence type="predicted"/>
<feature type="transmembrane region" description="Helical" evidence="1">
    <location>
        <begin position="108"/>
        <end position="125"/>
    </location>
</feature>
<keyword evidence="1" id="KW-0812">Transmembrane</keyword>
<feature type="transmembrane region" description="Helical" evidence="1">
    <location>
        <begin position="78"/>
        <end position="96"/>
    </location>
</feature>
<dbReference type="AlphaFoldDB" id="A0AAT9JMQ1"/>
<protein>
    <recommendedName>
        <fullName evidence="3">Winged helix-turn-helix domain-containing protein</fullName>
    </recommendedName>
</protein>
<organism evidence="2">
    <name type="scientific">Synechococcus elongatus PCC 11802</name>
    <dbReference type="NCBI Taxonomy" id="2283154"/>
    <lineage>
        <taxon>Bacteria</taxon>
        <taxon>Bacillati</taxon>
        <taxon>Cyanobacteriota</taxon>
        <taxon>Cyanophyceae</taxon>
        <taxon>Synechococcales</taxon>
        <taxon>Synechococcaceae</taxon>
        <taxon>Synechococcus</taxon>
    </lineage>
</organism>
<accession>A0AAT9JMQ1</accession>
<keyword evidence="1" id="KW-1133">Transmembrane helix</keyword>
<dbReference type="RefSeq" id="WP_208677471.1">
    <property type="nucleotide sequence ID" value="NZ_CP034671.2"/>
</dbReference>